<evidence type="ECO:0000256" key="5">
    <source>
        <dbReference type="RuleBase" id="RU364010"/>
    </source>
</evidence>
<evidence type="ECO:0000256" key="3">
    <source>
        <dbReference type="ARBA" id="ARBA00022781"/>
    </source>
</evidence>
<evidence type="ECO:0000256" key="4">
    <source>
        <dbReference type="ARBA" id="ARBA00023065"/>
    </source>
</evidence>
<dbReference type="GO" id="GO:0000221">
    <property type="term" value="C:vacuolar proton-transporting V-type ATPase, V1 domain"/>
    <property type="evidence" value="ECO:0007669"/>
    <property type="project" value="TreeGrafter"/>
</dbReference>
<keyword evidence="7" id="KW-1185">Reference proteome</keyword>
<dbReference type="InterPro" id="IPR036132">
    <property type="entry name" value="Vac_ATP_synth_c_sf"/>
</dbReference>
<dbReference type="Pfam" id="PF03223">
    <property type="entry name" value="V-ATPase_C"/>
    <property type="match status" value="1"/>
</dbReference>
<keyword evidence="4 5" id="KW-0406">Ion transport</keyword>
<dbReference type="PANTHER" id="PTHR10137">
    <property type="entry name" value="V-TYPE PROTON ATPASE SUBUNIT C"/>
    <property type="match status" value="1"/>
</dbReference>
<comment type="function">
    <text evidence="5">Subunit of the V1 complex of vacuolar(H+)-ATPase (V-ATPase), a multisubunit enzyme composed of a peripheral complex (V1) that hydrolyzes ATP and a membrane integral complex (V0) that translocates protons. V-ATPase is responsible for acidifying and maintaining the pH of intracellular compartments and in some cell types, is targeted to the plasma membrane, where it is responsible for acidifying the extracellular environment. Subunit C is necessary for the assembly of the catalytic sector of the enzyme and is likely to have a specific function in its catalytic activity.</text>
</comment>
<feature type="non-terminal residue" evidence="6">
    <location>
        <position position="361"/>
    </location>
</feature>
<gene>
    <name evidence="6" type="ORF">TvY486_0025260</name>
</gene>
<name>F9WQH9_TRYVY</name>
<protein>
    <recommendedName>
        <fullName evidence="5">V-type proton ATPase subunit C</fullName>
    </recommendedName>
</protein>
<comment type="similarity">
    <text evidence="1 5">Belongs to the V-ATPase C subunit family.</text>
</comment>
<sequence length="361" mass="41694">MSEDFLILGLPYLSRCQDTFASSQFKYLVSLMGPSGQALRHLVIPNFKVGTLDSLIEASDELARLDTHLEGIVNKQITLMEEISEKPRNVITILRINQTQEVTPATYMKNFQWNSSQFDSNESILGLVEKFSQISSSSEERMRAMLTEYNDTRNRLNTISRKSNGNLSVKPIRELVTSFEEKHGPFVNTEMLVTLFVAVPVASKKEWLENYWTLNDFVCPQSNQIIAEDSEFVLNSIVVFRRVMEDVKLMCRKKRYVIRECECADELTAGEMGNFVEKAEKERKNTEMKLWQQYGVCYVAWAHVKALRVFVESLLKFGLPPQYISLVLQVDEKKEMEIRKKLLQFYPELNKPLSNEPSLDN</sequence>
<dbReference type="PANTHER" id="PTHR10137:SF0">
    <property type="entry name" value="V-TYPE PROTON ATPASE SUBUNIT C"/>
    <property type="match status" value="1"/>
</dbReference>
<dbReference type="AlphaFoldDB" id="F9WQH9"/>
<evidence type="ECO:0000313" key="6">
    <source>
        <dbReference type="EMBL" id="CCD19807.1"/>
    </source>
</evidence>
<dbReference type="Gene3D" id="1.20.1460.10">
    <property type="entry name" value="subunit c (vma5p) of the yeast v-atpase, domain 2"/>
    <property type="match status" value="1"/>
</dbReference>
<dbReference type="Proteomes" id="UP000009027">
    <property type="component" value="Unassembled WGS sequence"/>
</dbReference>
<dbReference type="SUPFAM" id="SSF118203">
    <property type="entry name" value="Vacuolar ATP synthase subunit C"/>
    <property type="match status" value="1"/>
</dbReference>
<organism evidence="6 7">
    <name type="scientific">Trypanosoma vivax (strain Y486)</name>
    <dbReference type="NCBI Taxonomy" id="1055687"/>
    <lineage>
        <taxon>Eukaryota</taxon>
        <taxon>Discoba</taxon>
        <taxon>Euglenozoa</taxon>
        <taxon>Kinetoplastea</taxon>
        <taxon>Metakinetoplastina</taxon>
        <taxon>Trypanosomatida</taxon>
        <taxon>Trypanosomatidae</taxon>
        <taxon>Trypanosoma</taxon>
        <taxon>Duttonella</taxon>
    </lineage>
</organism>
<comment type="subunit">
    <text evidence="5">V-ATPase is a heteromultimeric enzyme composed of a peripheral catalytic V1 complex (components A to H) attached to an integral membrane V0 proton pore complex.</text>
</comment>
<dbReference type="EMBL" id="CAEX01004160">
    <property type="protein sequence ID" value="CCD19807.1"/>
    <property type="molecule type" value="Genomic_DNA"/>
</dbReference>
<evidence type="ECO:0000256" key="2">
    <source>
        <dbReference type="ARBA" id="ARBA00022448"/>
    </source>
</evidence>
<keyword evidence="2 5" id="KW-0813">Transport</keyword>
<proteinExistence type="inferred from homology"/>
<dbReference type="Gene3D" id="3.30.70.100">
    <property type="match status" value="1"/>
</dbReference>
<evidence type="ECO:0000256" key="1">
    <source>
        <dbReference type="ARBA" id="ARBA00006138"/>
    </source>
</evidence>
<dbReference type="VEuPathDB" id="TriTrypDB:TvY486_0025260"/>
<dbReference type="GO" id="GO:0046961">
    <property type="term" value="F:proton-transporting ATPase activity, rotational mechanism"/>
    <property type="evidence" value="ECO:0007669"/>
    <property type="project" value="InterPro"/>
</dbReference>
<dbReference type="CDD" id="cd14785">
    <property type="entry name" value="V-ATPase_C"/>
    <property type="match status" value="1"/>
</dbReference>
<dbReference type="Gene3D" id="3.30.70.1180">
    <property type="entry name" value="Vacuolar atp synthase subunit c, domain 1"/>
    <property type="match status" value="1"/>
</dbReference>
<evidence type="ECO:0000313" key="7">
    <source>
        <dbReference type="Proteomes" id="UP000009027"/>
    </source>
</evidence>
<dbReference type="InterPro" id="IPR004907">
    <property type="entry name" value="ATPase_V1-cplx_csu"/>
</dbReference>
<reference evidence="6 7" key="1">
    <citation type="journal article" date="2012" name="Proc. Natl. Acad. Sci. U.S.A.">
        <title>Antigenic diversity is generated by distinct evolutionary mechanisms in African trypanosome species.</title>
        <authorList>
            <person name="Jackson A.P."/>
            <person name="Berry A."/>
            <person name="Aslett M."/>
            <person name="Allison H.C."/>
            <person name="Burton P."/>
            <person name="Vavrova-Anderson J."/>
            <person name="Brown R."/>
            <person name="Browne H."/>
            <person name="Corton N."/>
            <person name="Hauser H."/>
            <person name="Gamble J."/>
            <person name="Gilderthorp R."/>
            <person name="Marcello L."/>
            <person name="McQuillan J."/>
            <person name="Otto T.D."/>
            <person name="Quail M.A."/>
            <person name="Sanders M.J."/>
            <person name="van Tonder A."/>
            <person name="Ginger M.L."/>
            <person name="Field M.C."/>
            <person name="Barry J.D."/>
            <person name="Hertz-Fowler C."/>
            <person name="Berriman M."/>
        </authorList>
    </citation>
    <scope>NUCLEOTIDE SEQUENCE</scope>
    <source>
        <strain evidence="6 7">Y486</strain>
    </source>
</reference>
<accession>F9WQH9</accession>
<keyword evidence="3 5" id="KW-0375">Hydrogen ion transport</keyword>